<dbReference type="OrthoDB" id="102502at2"/>
<dbReference type="EMBL" id="QSLN01000003">
    <property type="protein sequence ID" value="RDV84050.1"/>
    <property type="molecule type" value="Genomic_DNA"/>
</dbReference>
<dbReference type="PRINTS" id="PR01036">
    <property type="entry name" value="TCRTETB"/>
</dbReference>
<dbReference type="Gene3D" id="1.20.1250.20">
    <property type="entry name" value="MFS general substrate transporter like domains"/>
    <property type="match status" value="1"/>
</dbReference>
<comment type="subcellular location">
    <subcellularLocation>
        <location evidence="1">Cell membrane</location>
        <topology evidence="1">Multi-pass membrane protein</topology>
    </subcellularLocation>
</comment>
<evidence type="ECO:0000256" key="6">
    <source>
        <dbReference type="ARBA" id="ARBA00022989"/>
    </source>
</evidence>
<protein>
    <submittedName>
        <fullName evidence="10">MFS transporter</fullName>
    </submittedName>
</protein>
<dbReference type="Pfam" id="PF07690">
    <property type="entry name" value="MFS_1"/>
    <property type="match status" value="1"/>
</dbReference>
<dbReference type="GO" id="GO:0005886">
    <property type="term" value="C:plasma membrane"/>
    <property type="evidence" value="ECO:0007669"/>
    <property type="project" value="UniProtKB-SubCell"/>
</dbReference>
<dbReference type="InterPro" id="IPR004638">
    <property type="entry name" value="EmrB-like"/>
</dbReference>
<keyword evidence="11" id="KW-1185">Reference proteome</keyword>
<dbReference type="InterPro" id="IPR011701">
    <property type="entry name" value="MFS"/>
</dbReference>
<organism evidence="10 11">
    <name type="scientific">Ammonifex thiophilus</name>
    <dbReference type="NCBI Taxonomy" id="444093"/>
    <lineage>
        <taxon>Bacteria</taxon>
        <taxon>Bacillati</taxon>
        <taxon>Bacillota</taxon>
        <taxon>Clostridia</taxon>
        <taxon>Thermoanaerobacterales</taxon>
        <taxon>Thermoanaerobacteraceae</taxon>
        <taxon>Ammonifex</taxon>
    </lineage>
</organism>
<feature type="transmembrane region" description="Helical" evidence="8">
    <location>
        <begin position="12"/>
        <end position="34"/>
    </location>
</feature>
<dbReference type="Gene3D" id="1.20.1720.10">
    <property type="entry name" value="Multidrug resistance protein D"/>
    <property type="match status" value="1"/>
</dbReference>
<keyword evidence="5 8" id="KW-0812">Transmembrane</keyword>
<keyword evidence="4" id="KW-1003">Cell membrane</keyword>
<dbReference type="RefSeq" id="WP_115792270.1">
    <property type="nucleotide sequence ID" value="NZ_QSLN01000003.1"/>
</dbReference>
<dbReference type="NCBIfam" id="TIGR00711">
    <property type="entry name" value="efflux_EmrB"/>
    <property type="match status" value="1"/>
</dbReference>
<accession>A0A3D8P6V2</accession>
<evidence type="ECO:0000256" key="1">
    <source>
        <dbReference type="ARBA" id="ARBA00004651"/>
    </source>
</evidence>
<comment type="caution">
    <text evidence="10">The sequence shown here is derived from an EMBL/GenBank/DDBJ whole genome shotgun (WGS) entry which is preliminary data.</text>
</comment>
<feature type="transmembrane region" description="Helical" evidence="8">
    <location>
        <begin position="198"/>
        <end position="215"/>
    </location>
</feature>
<comment type="similarity">
    <text evidence="2">Belongs to the major facilitator superfamily. EmrB family.</text>
</comment>
<dbReference type="Proteomes" id="UP000256329">
    <property type="component" value="Unassembled WGS sequence"/>
</dbReference>
<dbReference type="InterPro" id="IPR036259">
    <property type="entry name" value="MFS_trans_sf"/>
</dbReference>
<dbReference type="SUPFAM" id="SSF103473">
    <property type="entry name" value="MFS general substrate transporter"/>
    <property type="match status" value="2"/>
</dbReference>
<evidence type="ECO:0000256" key="4">
    <source>
        <dbReference type="ARBA" id="ARBA00022475"/>
    </source>
</evidence>
<dbReference type="InterPro" id="IPR020846">
    <property type="entry name" value="MFS_dom"/>
</dbReference>
<proteinExistence type="inferred from homology"/>
<dbReference type="AlphaFoldDB" id="A0A3D8P6V2"/>
<feature type="transmembrane region" description="Helical" evidence="8">
    <location>
        <begin position="54"/>
        <end position="71"/>
    </location>
</feature>
<feature type="transmembrane region" description="Helical" evidence="8">
    <location>
        <begin position="78"/>
        <end position="97"/>
    </location>
</feature>
<feature type="domain" description="Major facilitator superfamily (MFS) profile" evidence="9">
    <location>
        <begin position="12"/>
        <end position="499"/>
    </location>
</feature>
<feature type="transmembrane region" description="Helical" evidence="8">
    <location>
        <begin position="477"/>
        <end position="497"/>
    </location>
</feature>
<dbReference type="GO" id="GO:0022857">
    <property type="term" value="F:transmembrane transporter activity"/>
    <property type="evidence" value="ECO:0007669"/>
    <property type="project" value="InterPro"/>
</dbReference>
<feature type="transmembrane region" description="Helical" evidence="8">
    <location>
        <begin position="295"/>
        <end position="318"/>
    </location>
</feature>
<keyword evidence="6 8" id="KW-1133">Transmembrane helix</keyword>
<evidence type="ECO:0000313" key="11">
    <source>
        <dbReference type="Proteomes" id="UP000256329"/>
    </source>
</evidence>
<evidence type="ECO:0000256" key="3">
    <source>
        <dbReference type="ARBA" id="ARBA00022448"/>
    </source>
</evidence>
<dbReference type="CDD" id="cd17503">
    <property type="entry name" value="MFS_LmrB_MDR_like"/>
    <property type="match status" value="1"/>
</dbReference>
<evidence type="ECO:0000313" key="10">
    <source>
        <dbReference type="EMBL" id="RDV84050.1"/>
    </source>
</evidence>
<feature type="transmembrane region" description="Helical" evidence="8">
    <location>
        <begin position="330"/>
        <end position="350"/>
    </location>
</feature>
<name>A0A3D8P6V2_9THEO</name>
<evidence type="ECO:0000256" key="5">
    <source>
        <dbReference type="ARBA" id="ARBA00022692"/>
    </source>
</evidence>
<keyword evidence="3" id="KW-0813">Transport</keyword>
<evidence type="ECO:0000256" key="7">
    <source>
        <dbReference type="ARBA" id="ARBA00023136"/>
    </source>
</evidence>
<feature type="transmembrane region" description="Helical" evidence="8">
    <location>
        <begin position="266"/>
        <end position="289"/>
    </location>
</feature>
<gene>
    <name evidence="10" type="ORF">DXX99_04270</name>
</gene>
<feature type="transmembrane region" description="Helical" evidence="8">
    <location>
        <begin position="137"/>
        <end position="158"/>
    </location>
</feature>
<dbReference type="PANTHER" id="PTHR42718">
    <property type="entry name" value="MAJOR FACILITATOR SUPERFAMILY MULTIDRUG TRANSPORTER MFSC"/>
    <property type="match status" value="1"/>
</dbReference>
<dbReference type="PANTHER" id="PTHR42718:SF9">
    <property type="entry name" value="MAJOR FACILITATOR SUPERFAMILY MULTIDRUG TRANSPORTER MFSC"/>
    <property type="match status" value="1"/>
</dbReference>
<evidence type="ECO:0000256" key="8">
    <source>
        <dbReference type="SAM" id="Phobius"/>
    </source>
</evidence>
<feature type="transmembrane region" description="Helical" evidence="8">
    <location>
        <begin position="362"/>
        <end position="383"/>
    </location>
</feature>
<feature type="transmembrane region" description="Helical" evidence="8">
    <location>
        <begin position="103"/>
        <end position="125"/>
    </location>
</feature>
<feature type="transmembrane region" description="Helical" evidence="8">
    <location>
        <begin position="227"/>
        <end position="245"/>
    </location>
</feature>
<evidence type="ECO:0000256" key="2">
    <source>
        <dbReference type="ARBA" id="ARBA00008537"/>
    </source>
</evidence>
<sequence>MEELAQRRKWLILAAIVTGLALDLLDITVVNVAIPHLMAEFGVGVDDIHWISTAYLMAMGVVIPLTAFLADTYGMRRLFLISMGLFTTGSFLCGLAWNFDTLVFFRVLQGLGGGMIMPLGISIVYRTFPPSERDMAMGIMGVPLLVAPAVGPILGGYLVEHATWRLIFYLNLPIGLLAILLTFLAMPEFALHPRKIDYVGFFLLAPALSGFLLALNKAPSDGWGAPYIVLLLVYAGFSFVLFPLWEVGRQDPLMEIKLFCHPVYTAGALAITLAIMAIMGSLFLLPIFLQDVQGYGPLATGVILLPEALAAMVALPIAGFLTGRVGPGPLALTGTSLVIWGTLGLTRLGLDTTVSFLTPNLILLGFGMGLGIMPVMTAALDVVPPELNNQATSILNMLRQVGSSFGIALMSTVAQTHQEAHFVHLAEKFTYNYPMLPELLTRLSWASIGPHDSSGVWALIAAQLQLQAFVYALDDAFVLAVIFGVLAALGIIVLCCFRKIGPGKTKQEEGTDGAHFN</sequence>
<dbReference type="PROSITE" id="PS50850">
    <property type="entry name" value="MFS"/>
    <property type="match status" value="1"/>
</dbReference>
<keyword evidence="7 8" id="KW-0472">Membrane</keyword>
<feature type="transmembrane region" description="Helical" evidence="8">
    <location>
        <begin position="164"/>
        <end position="186"/>
    </location>
</feature>
<evidence type="ECO:0000259" key="9">
    <source>
        <dbReference type="PROSITE" id="PS50850"/>
    </source>
</evidence>
<reference evidence="10 11" key="1">
    <citation type="submission" date="2018-08" db="EMBL/GenBank/DDBJ databases">
        <title>Form III RuBisCO-mediated autotrophy in Thermodesulfobium bacteria.</title>
        <authorList>
            <person name="Toshchakov S.V."/>
            <person name="Kublanov I.V."/>
            <person name="Frolov E."/>
            <person name="Bonch-Osmolovskaya E.A."/>
            <person name="Tourova T.P."/>
            <person name="Chernych N.A."/>
            <person name="Lebedinsky A.V."/>
        </authorList>
    </citation>
    <scope>NUCLEOTIDE SEQUENCE [LARGE SCALE GENOMIC DNA]</scope>
    <source>
        <strain evidence="10 11">SR</strain>
    </source>
</reference>